<accession>A0A0J9CHK2</accession>
<comment type="caution">
    <text evidence="2">The sequence shown here is derived from an EMBL/GenBank/DDBJ whole genome shotgun (WGS) entry which is preliminary data.</text>
</comment>
<dbReference type="EMBL" id="ADLK01000004">
    <property type="protein sequence ID" value="KMW23841.1"/>
    <property type="molecule type" value="Genomic_DNA"/>
</dbReference>
<evidence type="ECO:0008006" key="4">
    <source>
        <dbReference type="Google" id="ProtNLM"/>
    </source>
</evidence>
<keyword evidence="1" id="KW-1133">Transmembrane helix</keyword>
<dbReference type="RefSeq" id="WP_048929231.1">
    <property type="nucleotide sequence ID" value="NZ_KQ235875.1"/>
</dbReference>
<dbReference type="InterPro" id="IPR027981">
    <property type="entry name" value="DUF4446"/>
</dbReference>
<dbReference type="GeneID" id="93166556"/>
<dbReference type="AlphaFoldDB" id="A0A0J9CHK2"/>
<feature type="transmembrane region" description="Helical" evidence="1">
    <location>
        <begin position="14"/>
        <end position="36"/>
    </location>
</feature>
<sequence>MENSILNQCPFDPAYIILGLMTIVVLLLILVIVTMAKLRKLDRKYDYFMRGKDAETLEDMIMDELDELRDLRAEDRSNKDSIRTLNRNFRASFQKYGIVKYNAFKGMGGNLSFALSVLDYTNSGFVMNCVHSREGCYLYMKEVDMGQTDIVLGNEEQEALEQALGYVKKN</sequence>
<dbReference type="PATRIC" id="fig|742734.4.peg.870"/>
<dbReference type="Proteomes" id="UP000037392">
    <property type="component" value="Unassembled WGS sequence"/>
</dbReference>
<proteinExistence type="predicted"/>
<dbReference type="OrthoDB" id="5244042at2"/>
<reference evidence="2 3" key="1">
    <citation type="submission" date="2011-04" db="EMBL/GenBank/DDBJ databases">
        <title>The Genome Sequence of Clostridium citroniae WAL-19142.</title>
        <authorList>
            <consortium name="The Broad Institute Genome Sequencing Platform"/>
            <person name="Earl A."/>
            <person name="Ward D."/>
            <person name="Feldgarden M."/>
            <person name="Gevers D."/>
            <person name="Warren Y.A."/>
            <person name="Tyrrell K.L."/>
            <person name="Citron D.M."/>
            <person name="Goldstein E.J."/>
            <person name="Daigneault M."/>
            <person name="Allen-Vercoe E."/>
            <person name="Young S.K."/>
            <person name="Zeng Q."/>
            <person name="Gargeya S."/>
            <person name="Fitzgerald M."/>
            <person name="Haas B."/>
            <person name="Abouelleil A."/>
            <person name="Alvarado L."/>
            <person name="Arachchi H.M."/>
            <person name="Berlin A."/>
            <person name="Brown A."/>
            <person name="Chapman S.B."/>
            <person name="Chen Z."/>
            <person name="Dunbar C."/>
            <person name="Freedman E."/>
            <person name="Gearin G."/>
            <person name="Gellesch M."/>
            <person name="Goldberg J."/>
            <person name="Griggs A."/>
            <person name="Gujja S."/>
            <person name="Heilman E.R."/>
            <person name="Heiman D."/>
            <person name="Howarth C."/>
            <person name="Larson L."/>
            <person name="Lui A."/>
            <person name="MacDonald P.J."/>
            <person name="Mehta T."/>
            <person name="Montmayeur A."/>
            <person name="Murphy C."/>
            <person name="Neiman D."/>
            <person name="Pearson M."/>
            <person name="Priest M."/>
            <person name="Roberts A."/>
            <person name="Saif S."/>
            <person name="Shea T."/>
            <person name="Shenoy N."/>
            <person name="Sisk P."/>
            <person name="Stolte C."/>
            <person name="Sykes S."/>
            <person name="White J."/>
            <person name="Yandava C."/>
            <person name="Wortman J."/>
            <person name="Nusbaum C."/>
            <person name="Birren B."/>
        </authorList>
    </citation>
    <scope>NUCLEOTIDE SEQUENCE [LARGE SCALE GENOMIC DNA]</scope>
    <source>
        <strain evidence="2 3">WAL-19142</strain>
    </source>
</reference>
<name>A0A0J9CHK2_9FIRM</name>
<dbReference type="Pfam" id="PF14584">
    <property type="entry name" value="DUF4446"/>
    <property type="match status" value="1"/>
</dbReference>
<evidence type="ECO:0000313" key="3">
    <source>
        <dbReference type="Proteomes" id="UP000037392"/>
    </source>
</evidence>
<protein>
    <recommendedName>
        <fullName evidence="4">DUF4446 domain-containing protein</fullName>
    </recommendedName>
</protein>
<keyword evidence="1" id="KW-0812">Transmembrane</keyword>
<evidence type="ECO:0000256" key="1">
    <source>
        <dbReference type="SAM" id="Phobius"/>
    </source>
</evidence>
<organism evidence="2 3">
    <name type="scientific">[Clostridium] citroniae WAL-19142</name>
    <dbReference type="NCBI Taxonomy" id="742734"/>
    <lineage>
        <taxon>Bacteria</taxon>
        <taxon>Bacillati</taxon>
        <taxon>Bacillota</taxon>
        <taxon>Clostridia</taxon>
        <taxon>Lachnospirales</taxon>
        <taxon>Lachnospiraceae</taxon>
        <taxon>Enterocloster</taxon>
    </lineage>
</organism>
<evidence type="ECO:0000313" key="2">
    <source>
        <dbReference type="EMBL" id="KMW23841.1"/>
    </source>
</evidence>
<keyword evidence="1" id="KW-0472">Membrane</keyword>
<gene>
    <name evidence="2" type="ORF">HMPREF9470_00819</name>
</gene>